<feature type="transmembrane region" description="Helical" evidence="6">
    <location>
        <begin position="119"/>
        <end position="139"/>
    </location>
</feature>
<evidence type="ECO:0000256" key="6">
    <source>
        <dbReference type="SAM" id="Phobius"/>
    </source>
</evidence>
<dbReference type="InterPro" id="IPR001851">
    <property type="entry name" value="ABC_transp_permease"/>
</dbReference>
<dbReference type="EMBL" id="JBBHKQ010000003">
    <property type="protein sequence ID" value="MEJ5903005.1"/>
    <property type="molecule type" value="Genomic_DNA"/>
</dbReference>
<accession>A0ABD5K4D8</accession>
<keyword evidence="2" id="KW-1003">Cell membrane</keyword>
<dbReference type="AlphaFoldDB" id="A0ABD5K4D8"/>
<evidence type="ECO:0000256" key="2">
    <source>
        <dbReference type="ARBA" id="ARBA00022475"/>
    </source>
</evidence>
<dbReference type="RefSeq" id="WP_339442524.1">
    <property type="nucleotide sequence ID" value="NZ_JBBHKQ010000003.1"/>
</dbReference>
<dbReference type="Pfam" id="PF02653">
    <property type="entry name" value="BPD_transp_2"/>
    <property type="match status" value="1"/>
</dbReference>
<evidence type="ECO:0000256" key="3">
    <source>
        <dbReference type="ARBA" id="ARBA00022692"/>
    </source>
</evidence>
<organism evidence="7 8">
    <name type="scientific">Ochrobactrum teleogrylli</name>
    <dbReference type="NCBI Taxonomy" id="2479765"/>
    <lineage>
        <taxon>Bacteria</taxon>
        <taxon>Pseudomonadati</taxon>
        <taxon>Pseudomonadota</taxon>
        <taxon>Alphaproteobacteria</taxon>
        <taxon>Hyphomicrobiales</taxon>
        <taxon>Brucellaceae</taxon>
        <taxon>Brucella/Ochrobactrum group</taxon>
        <taxon>Ochrobactrum</taxon>
    </lineage>
</organism>
<dbReference type="CDD" id="cd06579">
    <property type="entry name" value="TM_PBP1_transp_AraH_like"/>
    <property type="match status" value="1"/>
</dbReference>
<feature type="transmembrane region" description="Helical" evidence="6">
    <location>
        <begin position="206"/>
        <end position="226"/>
    </location>
</feature>
<evidence type="ECO:0000256" key="4">
    <source>
        <dbReference type="ARBA" id="ARBA00022989"/>
    </source>
</evidence>
<feature type="transmembrane region" description="Helical" evidence="6">
    <location>
        <begin position="287"/>
        <end position="304"/>
    </location>
</feature>
<evidence type="ECO:0000313" key="7">
    <source>
        <dbReference type="EMBL" id="MEJ5903005.1"/>
    </source>
</evidence>
<keyword evidence="4 6" id="KW-1133">Transmembrane helix</keyword>
<keyword evidence="5 6" id="KW-0472">Membrane</keyword>
<sequence>MNLLTSHSAIALRRRSAWPVLALLFLLVIVLGVMSPGILSPLNLTNILNQQASLIFVTIGQAIVVLTGGLDLSVGSVVSLTTAIVSMNSPWAVPLAILAALVTGAFNAYGVVWLRVHPILMTLSTMTALQGVALLLRPIPGGAVPGWLVTYSNGNLYGAPYPVCLAVLTVFIAGLSLARSRFGLHLLASGSNPDNARLGGVNSNRVVAAAYVFSSLLACVGGINVAGRLASGDPLVGSQFAIDSVAATALGGTLLSGGLGGVSGPVGGVLFLALLANGLNFLNISTYYQMIIKGVLLIVAVSAHRRKSPGL</sequence>
<evidence type="ECO:0000313" key="8">
    <source>
        <dbReference type="Proteomes" id="UP001362311"/>
    </source>
</evidence>
<feature type="transmembrane region" description="Helical" evidence="6">
    <location>
        <begin position="20"/>
        <end position="42"/>
    </location>
</feature>
<feature type="transmembrane region" description="Helical" evidence="6">
    <location>
        <begin position="91"/>
        <end position="112"/>
    </location>
</feature>
<gene>
    <name evidence="7" type="ORF">WIX40_23295</name>
</gene>
<comment type="caution">
    <text evidence="7">The sequence shown here is derived from an EMBL/GenBank/DDBJ whole genome shotgun (WGS) entry which is preliminary data.</text>
</comment>
<feature type="transmembrane region" description="Helical" evidence="6">
    <location>
        <begin position="54"/>
        <end position="85"/>
    </location>
</feature>
<feature type="transmembrane region" description="Helical" evidence="6">
    <location>
        <begin position="159"/>
        <end position="178"/>
    </location>
</feature>
<proteinExistence type="predicted"/>
<evidence type="ECO:0000256" key="5">
    <source>
        <dbReference type="ARBA" id="ARBA00023136"/>
    </source>
</evidence>
<dbReference type="PANTHER" id="PTHR32196">
    <property type="entry name" value="ABC TRANSPORTER PERMEASE PROTEIN YPHD-RELATED-RELATED"/>
    <property type="match status" value="1"/>
</dbReference>
<dbReference type="GO" id="GO:0005886">
    <property type="term" value="C:plasma membrane"/>
    <property type="evidence" value="ECO:0007669"/>
    <property type="project" value="UniProtKB-SubCell"/>
</dbReference>
<reference evidence="7 8" key="1">
    <citation type="submission" date="2024-03" db="EMBL/GenBank/DDBJ databases">
        <title>Reference genomes for the five species model microbial community.</title>
        <authorList>
            <person name="Padfield D."/>
        </authorList>
    </citation>
    <scope>NUCLEOTIDE SEQUENCE [LARGE SCALE GENOMIC DNA]</scope>
    <source>
        <strain evidence="7 8">AB1</strain>
    </source>
</reference>
<evidence type="ECO:0000256" key="1">
    <source>
        <dbReference type="ARBA" id="ARBA00004651"/>
    </source>
</evidence>
<feature type="transmembrane region" description="Helical" evidence="6">
    <location>
        <begin position="246"/>
        <end position="275"/>
    </location>
</feature>
<keyword evidence="3 6" id="KW-0812">Transmembrane</keyword>
<protein>
    <submittedName>
        <fullName evidence="7">ABC transporter permease</fullName>
    </submittedName>
</protein>
<comment type="subcellular location">
    <subcellularLocation>
        <location evidence="1">Cell membrane</location>
        <topology evidence="1">Multi-pass membrane protein</topology>
    </subcellularLocation>
</comment>
<name>A0ABD5K4D8_9HYPH</name>
<dbReference type="Proteomes" id="UP001362311">
    <property type="component" value="Unassembled WGS sequence"/>
</dbReference>